<gene>
    <name evidence="6" type="ORF">H7J73_17870</name>
</gene>
<dbReference type="Pfam" id="PF13407">
    <property type="entry name" value="Peripla_BP_4"/>
    <property type="match status" value="1"/>
</dbReference>
<evidence type="ECO:0000256" key="2">
    <source>
        <dbReference type="ARBA" id="ARBA00007639"/>
    </source>
</evidence>
<evidence type="ECO:0000313" key="6">
    <source>
        <dbReference type="EMBL" id="MCV7227888.1"/>
    </source>
</evidence>
<organism evidence="6 7">
    <name type="scientific">Mycolicibacterium komossense</name>
    <dbReference type="NCBI Taxonomy" id="1779"/>
    <lineage>
        <taxon>Bacteria</taxon>
        <taxon>Bacillati</taxon>
        <taxon>Actinomycetota</taxon>
        <taxon>Actinomycetes</taxon>
        <taxon>Mycobacteriales</taxon>
        <taxon>Mycobacteriaceae</taxon>
        <taxon>Mycolicibacterium</taxon>
    </lineage>
</organism>
<sequence>MNVKRTRVMAGLVGATALVGALTGCGAGDTSANDGRKTIGVTVYDMSSFITEGQQGMQRYADANNIDLVWKSAGSDVNTQANQVEQFIQQKVDALIVVPVQADSLQPQVDKANQAGIPVLAVNAALSDDSKLAATVLPDDVAAGKQEMQQMVDHLGGKGNIVVLQTKLGASYEIDRTAGNKAVLDANPGIKVLAMDTGNNTRDEAVNKMKNWITAFGNQIDGIVAQNDDMGLGALQATKEAGVKIPIVGIDGIEDGLQAVKSGEFIGTSLQNGTIELADGLAVANKIAKGETVEKNLRYVMPPVNSTNIDEVLRNVVTDRQALLDRLPELIDKNIQTGDLANEN</sequence>
<feature type="chain" id="PRO_5046940231" evidence="4">
    <location>
        <begin position="28"/>
        <end position="344"/>
    </location>
</feature>
<dbReference type="PANTHER" id="PTHR46847:SF1">
    <property type="entry name" value="D-ALLOSE-BINDING PERIPLASMIC PROTEIN-RELATED"/>
    <property type="match status" value="1"/>
</dbReference>
<feature type="domain" description="Periplasmic binding protein" evidence="5">
    <location>
        <begin position="39"/>
        <end position="291"/>
    </location>
</feature>
<keyword evidence="3 4" id="KW-0732">Signal</keyword>
<dbReference type="InterPro" id="IPR028082">
    <property type="entry name" value="Peripla_BP_I"/>
</dbReference>
<name>A0ABT3CEI3_9MYCO</name>
<feature type="signal peptide" evidence="4">
    <location>
        <begin position="1"/>
        <end position="27"/>
    </location>
</feature>
<comment type="caution">
    <text evidence="6">The sequence shown here is derived from an EMBL/GenBank/DDBJ whole genome shotgun (WGS) entry which is preliminary data.</text>
</comment>
<evidence type="ECO:0000256" key="4">
    <source>
        <dbReference type="SAM" id="SignalP"/>
    </source>
</evidence>
<comment type="subcellular location">
    <subcellularLocation>
        <location evidence="1">Cell envelope</location>
    </subcellularLocation>
</comment>
<accession>A0ABT3CEI3</accession>
<proteinExistence type="inferred from homology"/>
<comment type="similarity">
    <text evidence="2">Belongs to the bacterial solute-binding protein 2 family.</text>
</comment>
<dbReference type="EMBL" id="JACKTY010000031">
    <property type="protein sequence ID" value="MCV7227888.1"/>
    <property type="molecule type" value="Genomic_DNA"/>
</dbReference>
<dbReference type="InterPro" id="IPR025997">
    <property type="entry name" value="SBP_2_dom"/>
</dbReference>
<evidence type="ECO:0000256" key="1">
    <source>
        <dbReference type="ARBA" id="ARBA00004196"/>
    </source>
</evidence>
<dbReference type="SUPFAM" id="SSF53822">
    <property type="entry name" value="Periplasmic binding protein-like I"/>
    <property type="match status" value="1"/>
</dbReference>
<dbReference type="Gene3D" id="3.40.50.2300">
    <property type="match status" value="2"/>
</dbReference>
<evidence type="ECO:0000259" key="5">
    <source>
        <dbReference type="Pfam" id="PF13407"/>
    </source>
</evidence>
<evidence type="ECO:0000256" key="3">
    <source>
        <dbReference type="ARBA" id="ARBA00022729"/>
    </source>
</evidence>
<keyword evidence="7" id="KW-1185">Reference proteome</keyword>
<protein>
    <submittedName>
        <fullName evidence="6">Substrate-binding domain-containing protein</fullName>
    </submittedName>
</protein>
<reference evidence="6 7" key="1">
    <citation type="journal article" date="2022" name="BMC Genomics">
        <title>Comparative genome analysis of mycobacteria focusing on tRNA and non-coding RNA.</title>
        <authorList>
            <person name="Behra P.R.K."/>
            <person name="Pettersson B.M.F."/>
            <person name="Ramesh M."/>
            <person name="Das S."/>
            <person name="Dasgupta S."/>
            <person name="Kirsebom L.A."/>
        </authorList>
    </citation>
    <scope>NUCLEOTIDE SEQUENCE [LARGE SCALE GENOMIC DNA]</scope>
    <source>
        <strain evidence="6 7">DSM 44078</strain>
    </source>
</reference>
<evidence type="ECO:0000313" key="7">
    <source>
        <dbReference type="Proteomes" id="UP001526201"/>
    </source>
</evidence>
<dbReference type="Proteomes" id="UP001526201">
    <property type="component" value="Unassembled WGS sequence"/>
</dbReference>
<dbReference type="PANTHER" id="PTHR46847">
    <property type="entry name" value="D-ALLOSE-BINDING PERIPLASMIC PROTEIN-RELATED"/>
    <property type="match status" value="1"/>
</dbReference>
<dbReference type="PROSITE" id="PS51257">
    <property type="entry name" value="PROKAR_LIPOPROTEIN"/>
    <property type="match status" value="1"/>
</dbReference>